<dbReference type="EMBL" id="CDHK01000002">
    <property type="protein sequence ID" value="CEJ55655.1"/>
    <property type="molecule type" value="Genomic_DNA"/>
</dbReference>
<evidence type="ECO:0000313" key="2">
    <source>
        <dbReference type="Proteomes" id="UP000042958"/>
    </source>
</evidence>
<reference evidence="2" key="1">
    <citation type="journal article" date="2015" name="Genome Announc.">
        <title>Draft genome sequence of the fungus Penicillium brasilianum MG11.</title>
        <authorList>
            <person name="Horn F."/>
            <person name="Linde J."/>
            <person name="Mattern D.J."/>
            <person name="Walther G."/>
            <person name="Guthke R."/>
            <person name="Brakhage A.A."/>
            <person name="Valiante V."/>
        </authorList>
    </citation>
    <scope>NUCLEOTIDE SEQUENCE [LARGE SCALE GENOMIC DNA]</scope>
    <source>
        <strain evidence="2">MG11</strain>
    </source>
</reference>
<proteinExistence type="predicted"/>
<name>A0A0F7TGJ8_PENBI</name>
<protein>
    <submittedName>
        <fullName evidence="1">Uncharacterized protein</fullName>
    </submittedName>
</protein>
<gene>
    <name evidence="1" type="ORF">PMG11_01903</name>
</gene>
<dbReference type="AlphaFoldDB" id="A0A0F7TGJ8"/>
<evidence type="ECO:0000313" key="1">
    <source>
        <dbReference type="EMBL" id="CEJ55655.1"/>
    </source>
</evidence>
<accession>A0A0F7TGJ8</accession>
<sequence>MPHYLVIFSGDTTEDDIEVYAESLKENDFEVSNTIMGTIFKAVPVFIPQAGCMVIQQRFRGEGGLRALLRQGNFENIIAVINDP</sequence>
<dbReference type="Proteomes" id="UP000042958">
    <property type="component" value="Unassembled WGS sequence"/>
</dbReference>
<organism evidence="1 2">
    <name type="scientific">Penicillium brasilianum</name>
    <dbReference type="NCBI Taxonomy" id="104259"/>
    <lineage>
        <taxon>Eukaryota</taxon>
        <taxon>Fungi</taxon>
        <taxon>Dikarya</taxon>
        <taxon>Ascomycota</taxon>
        <taxon>Pezizomycotina</taxon>
        <taxon>Eurotiomycetes</taxon>
        <taxon>Eurotiomycetidae</taxon>
        <taxon>Eurotiales</taxon>
        <taxon>Aspergillaceae</taxon>
        <taxon>Penicillium</taxon>
    </lineage>
</organism>
<keyword evidence="2" id="KW-1185">Reference proteome</keyword>